<dbReference type="Pfam" id="PF00293">
    <property type="entry name" value="NUDIX"/>
    <property type="match status" value="1"/>
</dbReference>
<comment type="caution">
    <text evidence="8">The sequence shown here is derived from an EMBL/GenBank/DDBJ whole genome shotgun (WGS) entry which is preliminary data.</text>
</comment>
<evidence type="ECO:0000256" key="6">
    <source>
        <dbReference type="ARBA" id="ARBA00023211"/>
    </source>
</evidence>
<evidence type="ECO:0000313" key="8">
    <source>
        <dbReference type="EMBL" id="KAJ2002199.1"/>
    </source>
</evidence>
<dbReference type="PANTHER" id="PTHR12318:SF0">
    <property type="entry name" value="ACYL-COENZYME A DIPHOSPHATASE NUDT19"/>
    <property type="match status" value="1"/>
</dbReference>
<dbReference type="PANTHER" id="PTHR12318">
    <property type="entry name" value="TESTOSTERONE-REGULATED PROTEIN RP2"/>
    <property type="match status" value="1"/>
</dbReference>
<comment type="cofactor">
    <cofactor evidence="2">
        <name>Mg(2+)</name>
        <dbReference type="ChEBI" id="CHEBI:18420"/>
    </cofactor>
</comment>
<keyword evidence="5" id="KW-0460">Magnesium</keyword>
<sequence length="249" mass="25959">MQRSSSAARLAASLVVTAGGSGAGSAYNYRVLMVRRVGGGSFGGAHVFPGGVEEAGDARNAERWRTSAAHVCAVRETAEETGVHVALDSLRAIGRWTTPREAATRFDTRFFTAHIASPPSELSLQAGEVDAADWVCPAAVLHANAGGEVRLLPPQFCILTEMARFTRWQDLRALPDAPHVEPVLCRRSDGRCVALLPGDCAYAPGGAPVPDAGLFAADSLGLNRIVMTPAAGGGFVAACLLRTASAEHA</sequence>
<keyword evidence="6" id="KW-0464">Manganese</keyword>
<protein>
    <recommendedName>
        <fullName evidence="7">Nudix hydrolase domain-containing protein</fullName>
    </recommendedName>
</protein>
<evidence type="ECO:0000256" key="5">
    <source>
        <dbReference type="ARBA" id="ARBA00022842"/>
    </source>
</evidence>
<dbReference type="PROSITE" id="PS51462">
    <property type="entry name" value="NUDIX"/>
    <property type="match status" value="1"/>
</dbReference>
<keyword evidence="9" id="KW-1185">Reference proteome</keyword>
<organism evidence="8 9">
    <name type="scientific">Coemansia thaxteri</name>
    <dbReference type="NCBI Taxonomy" id="2663907"/>
    <lineage>
        <taxon>Eukaryota</taxon>
        <taxon>Fungi</taxon>
        <taxon>Fungi incertae sedis</taxon>
        <taxon>Zoopagomycota</taxon>
        <taxon>Kickxellomycotina</taxon>
        <taxon>Kickxellomycetes</taxon>
        <taxon>Kickxellales</taxon>
        <taxon>Kickxellaceae</taxon>
        <taxon>Coemansia</taxon>
    </lineage>
</organism>
<dbReference type="Gene3D" id="3.90.79.10">
    <property type="entry name" value="Nucleoside Triphosphate Pyrophosphohydrolase"/>
    <property type="match status" value="2"/>
</dbReference>
<feature type="domain" description="Nudix hydrolase" evidence="7">
    <location>
        <begin position="7"/>
        <end position="157"/>
    </location>
</feature>
<proteinExistence type="predicted"/>
<gene>
    <name evidence="8" type="ORF">H4R26_003725</name>
</gene>
<evidence type="ECO:0000256" key="4">
    <source>
        <dbReference type="ARBA" id="ARBA00022801"/>
    </source>
</evidence>
<reference evidence="8" key="1">
    <citation type="submission" date="2022-07" db="EMBL/GenBank/DDBJ databases">
        <title>Phylogenomic reconstructions and comparative analyses of Kickxellomycotina fungi.</title>
        <authorList>
            <person name="Reynolds N.K."/>
            <person name="Stajich J.E."/>
            <person name="Barry K."/>
            <person name="Grigoriev I.V."/>
            <person name="Crous P."/>
            <person name="Smith M.E."/>
        </authorList>
    </citation>
    <scope>NUCLEOTIDE SEQUENCE</scope>
    <source>
        <strain evidence="8">IMI 214461</strain>
    </source>
</reference>
<comment type="cofactor">
    <cofactor evidence="1">
        <name>Mn(2+)</name>
        <dbReference type="ChEBI" id="CHEBI:29035"/>
    </cofactor>
</comment>
<dbReference type="InterPro" id="IPR015797">
    <property type="entry name" value="NUDIX_hydrolase-like_dom_sf"/>
</dbReference>
<dbReference type="GO" id="GO:0046872">
    <property type="term" value="F:metal ion binding"/>
    <property type="evidence" value="ECO:0007669"/>
    <property type="project" value="UniProtKB-KW"/>
</dbReference>
<dbReference type="OrthoDB" id="1695362at2759"/>
<dbReference type="SUPFAM" id="SSF55811">
    <property type="entry name" value="Nudix"/>
    <property type="match status" value="1"/>
</dbReference>
<name>A0A9W8BC74_9FUNG</name>
<dbReference type="Proteomes" id="UP001150907">
    <property type="component" value="Unassembled WGS sequence"/>
</dbReference>
<dbReference type="GO" id="GO:0016818">
    <property type="term" value="F:hydrolase activity, acting on acid anhydrides, in phosphorus-containing anhydrides"/>
    <property type="evidence" value="ECO:0007669"/>
    <property type="project" value="InterPro"/>
</dbReference>
<evidence type="ECO:0000313" key="9">
    <source>
        <dbReference type="Proteomes" id="UP001150907"/>
    </source>
</evidence>
<evidence type="ECO:0000256" key="3">
    <source>
        <dbReference type="ARBA" id="ARBA00022723"/>
    </source>
</evidence>
<dbReference type="CDD" id="cd18870">
    <property type="entry name" value="NUDIX_AcylCoAdiphos_Nudt19"/>
    <property type="match status" value="1"/>
</dbReference>
<dbReference type="AlphaFoldDB" id="A0A9W8BC74"/>
<evidence type="ECO:0000259" key="7">
    <source>
        <dbReference type="PROSITE" id="PS51462"/>
    </source>
</evidence>
<keyword evidence="4" id="KW-0378">Hydrolase</keyword>
<dbReference type="EMBL" id="JANBQF010000325">
    <property type="protein sequence ID" value="KAJ2002199.1"/>
    <property type="molecule type" value="Genomic_DNA"/>
</dbReference>
<evidence type="ECO:0000256" key="2">
    <source>
        <dbReference type="ARBA" id="ARBA00001946"/>
    </source>
</evidence>
<keyword evidence="3" id="KW-0479">Metal-binding</keyword>
<dbReference type="InterPro" id="IPR039121">
    <property type="entry name" value="NUDT19"/>
</dbReference>
<dbReference type="InterPro" id="IPR000086">
    <property type="entry name" value="NUDIX_hydrolase_dom"/>
</dbReference>
<evidence type="ECO:0000256" key="1">
    <source>
        <dbReference type="ARBA" id="ARBA00001936"/>
    </source>
</evidence>
<accession>A0A9W8BC74</accession>